<dbReference type="AlphaFoldDB" id="A0AAE0IQL6"/>
<keyword evidence="1" id="KW-1133">Transmembrane helix</keyword>
<dbReference type="Proteomes" id="UP001283341">
    <property type="component" value="Unassembled WGS sequence"/>
</dbReference>
<sequence>MPSAMHETRRGAAFFSNFKLANVDGGLSGWLAVLGAWLLHFAMVGVMSAFGSYQTFYEFEWLKTYAESAIAWIGSLQLFLELL</sequence>
<keyword evidence="1" id="KW-0812">Transmembrane</keyword>
<accession>A0AAE0IQL6</accession>
<protein>
    <submittedName>
        <fullName evidence="2">Uncharacterized protein</fullName>
    </submittedName>
</protein>
<reference evidence="2" key="1">
    <citation type="journal article" date="2023" name="Mol. Phylogenet. Evol.">
        <title>Genome-scale phylogeny and comparative genomics of the fungal order Sordariales.</title>
        <authorList>
            <person name="Hensen N."/>
            <person name="Bonometti L."/>
            <person name="Westerberg I."/>
            <person name="Brannstrom I.O."/>
            <person name="Guillou S."/>
            <person name="Cros-Aarteil S."/>
            <person name="Calhoun S."/>
            <person name="Haridas S."/>
            <person name="Kuo A."/>
            <person name="Mondo S."/>
            <person name="Pangilinan J."/>
            <person name="Riley R."/>
            <person name="LaButti K."/>
            <person name="Andreopoulos B."/>
            <person name="Lipzen A."/>
            <person name="Chen C."/>
            <person name="Yan M."/>
            <person name="Daum C."/>
            <person name="Ng V."/>
            <person name="Clum A."/>
            <person name="Steindorff A."/>
            <person name="Ohm R.A."/>
            <person name="Martin F."/>
            <person name="Silar P."/>
            <person name="Natvig D.O."/>
            <person name="Lalanne C."/>
            <person name="Gautier V."/>
            <person name="Ament-Velasquez S.L."/>
            <person name="Kruys A."/>
            <person name="Hutchinson M.I."/>
            <person name="Powell A.J."/>
            <person name="Barry K."/>
            <person name="Miller A.N."/>
            <person name="Grigoriev I.V."/>
            <person name="Debuchy R."/>
            <person name="Gladieux P."/>
            <person name="Hiltunen Thoren M."/>
            <person name="Johannesson H."/>
        </authorList>
    </citation>
    <scope>NUCLEOTIDE SEQUENCE</scope>
    <source>
        <strain evidence="2">CBS 118394</strain>
    </source>
</reference>
<reference evidence="2" key="2">
    <citation type="submission" date="2023-06" db="EMBL/GenBank/DDBJ databases">
        <authorList>
            <consortium name="Lawrence Berkeley National Laboratory"/>
            <person name="Haridas S."/>
            <person name="Hensen N."/>
            <person name="Bonometti L."/>
            <person name="Westerberg I."/>
            <person name="Brannstrom I.O."/>
            <person name="Guillou S."/>
            <person name="Cros-Aarteil S."/>
            <person name="Calhoun S."/>
            <person name="Kuo A."/>
            <person name="Mondo S."/>
            <person name="Pangilinan J."/>
            <person name="Riley R."/>
            <person name="Labutti K."/>
            <person name="Andreopoulos B."/>
            <person name="Lipzen A."/>
            <person name="Chen C."/>
            <person name="Yanf M."/>
            <person name="Daum C."/>
            <person name="Ng V."/>
            <person name="Clum A."/>
            <person name="Steindorff A."/>
            <person name="Ohm R."/>
            <person name="Martin F."/>
            <person name="Silar P."/>
            <person name="Natvig D."/>
            <person name="Lalanne C."/>
            <person name="Gautier V."/>
            <person name="Ament-Velasquez S.L."/>
            <person name="Kruys A."/>
            <person name="Hutchinson M.I."/>
            <person name="Powell A.J."/>
            <person name="Barry K."/>
            <person name="Miller A.N."/>
            <person name="Grigoriev I.V."/>
            <person name="Debuchy R."/>
            <person name="Gladieux P."/>
            <person name="Thoren M.H."/>
            <person name="Johannesson H."/>
        </authorList>
    </citation>
    <scope>NUCLEOTIDE SEQUENCE</scope>
    <source>
        <strain evidence="2">CBS 118394</strain>
    </source>
</reference>
<proteinExistence type="predicted"/>
<organism evidence="2 3">
    <name type="scientific">Apodospora peruviana</name>
    <dbReference type="NCBI Taxonomy" id="516989"/>
    <lineage>
        <taxon>Eukaryota</taxon>
        <taxon>Fungi</taxon>
        <taxon>Dikarya</taxon>
        <taxon>Ascomycota</taxon>
        <taxon>Pezizomycotina</taxon>
        <taxon>Sordariomycetes</taxon>
        <taxon>Sordariomycetidae</taxon>
        <taxon>Sordariales</taxon>
        <taxon>Lasiosphaeriaceae</taxon>
        <taxon>Apodospora</taxon>
    </lineage>
</organism>
<name>A0AAE0IQL6_9PEZI</name>
<evidence type="ECO:0000313" key="2">
    <source>
        <dbReference type="EMBL" id="KAK3328731.1"/>
    </source>
</evidence>
<keyword evidence="1" id="KW-0472">Membrane</keyword>
<dbReference type="EMBL" id="JAUEDM010000001">
    <property type="protein sequence ID" value="KAK3328731.1"/>
    <property type="molecule type" value="Genomic_DNA"/>
</dbReference>
<evidence type="ECO:0000313" key="3">
    <source>
        <dbReference type="Proteomes" id="UP001283341"/>
    </source>
</evidence>
<comment type="caution">
    <text evidence="2">The sequence shown here is derived from an EMBL/GenBank/DDBJ whole genome shotgun (WGS) entry which is preliminary data.</text>
</comment>
<evidence type="ECO:0000256" key="1">
    <source>
        <dbReference type="SAM" id="Phobius"/>
    </source>
</evidence>
<gene>
    <name evidence="2" type="ORF">B0H66DRAFT_609197</name>
</gene>
<keyword evidence="3" id="KW-1185">Reference proteome</keyword>
<feature type="transmembrane region" description="Helical" evidence="1">
    <location>
        <begin position="27"/>
        <end position="50"/>
    </location>
</feature>